<evidence type="ECO:0000313" key="3">
    <source>
        <dbReference type="Proteomes" id="UP000789570"/>
    </source>
</evidence>
<dbReference type="Proteomes" id="UP000789570">
    <property type="component" value="Unassembled WGS sequence"/>
</dbReference>
<name>A0A9N8VBL1_9GLOM</name>
<gene>
    <name evidence="2" type="ORF">FCALED_LOCUS995</name>
</gene>
<keyword evidence="1" id="KW-0472">Membrane</keyword>
<comment type="caution">
    <text evidence="2">The sequence shown here is derived from an EMBL/GenBank/DDBJ whole genome shotgun (WGS) entry which is preliminary data.</text>
</comment>
<reference evidence="2" key="1">
    <citation type="submission" date="2021-06" db="EMBL/GenBank/DDBJ databases">
        <authorList>
            <person name="Kallberg Y."/>
            <person name="Tangrot J."/>
            <person name="Rosling A."/>
        </authorList>
    </citation>
    <scope>NUCLEOTIDE SEQUENCE</scope>
    <source>
        <strain evidence="2">UK204</strain>
    </source>
</reference>
<evidence type="ECO:0000313" key="2">
    <source>
        <dbReference type="EMBL" id="CAG8447383.1"/>
    </source>
</evidence>
<keyword evidence="1" id="KW-0812">Transmembrane</keyword>
<feature type="transmembrane region" description="Helical" evidence="1">
    <location>
        <begin position="59"/>
        <end position="77"/>
    </location>
</feature>
<feature type="transmembrane region" description="Helical" evidence="1">
    <location>
        <begin position="97"/>
        <end position="123"/>
    </location>
</feature>
<proteinExistence type="predicted"/>
<keyword evidence="3" id="KW-1185">Reference proteome</keyword>
<sequence>MSIIQIINLSRPNMWQDPMCSIIGYTSLFLFNFVMNLVTFIIFITWYQATRKIDLSFGRYDCVIFIVVTTVSMFYTLLGVGEYGEAHIRCAIQSYNISILCISLVTITINMSFIFILYLNTYLHLKRRLLNNQYPPEDEITKKIFSYAFAFAFQILIILFYTITTIIKLNHNTIDLIFIFGIINGGLLITIQYIKNEGWSHKPILSAAVKRHSLDSSVQSISSVPNSLRLTENFPFTKIQVDVVQQQTTQRRQIENYF</sequence>
<evidence type="ECO:0000256" key="1">
    <source>
        <dbReference type="SAM" id="Phobius"/>
    </source>
</evidence>
<dbReference type="OrthoDB" id="2346447at2759"/>
<keyword evidence="1" id="KW-1133">Transmembrane helix</keyword>
<feature type="transmembrane region" description="Helical" evidence="1">
    <location>
        <begin position="22"/>
        <end position="47"/>
    </location>
</feature>
<protein>
    <submittedName>
        <fullName evidence="2">1023_t:CDS:1</fullName>
    </submittedName>
</protein>
<feature type="transmembrane region" description="Helical" evidence="1">
    <location>
        <begin position="144"/>
        <end position="164"/>
    </location>
</feature>
<feature type="transmembrane region" description="Helical" evidence="1">
    <location>
        <begin position="176"/>
        <end position="194"/>
    </location>
</feature>
<dbReference type="EMBL" id="CAJVPQ010000116">
    <property type="protein sequence ID" value="CAG8447383.1"/>
    <property type="molecule type" value="Genomic_DNA"/>
</dbReference>
<dbReference type="AlphaFoldDB" id="A0A9N8VBL1"/>
<accession>A0A9N8VBL1</accession>
<organism evidence="2 3">
    <name type="scientific">Funneliformis caledonium</name>
    <dbReference type="NCBI Taxonomy" id="1117310"/>
    <lineage>
        <taxon>Eukaryota</taxon>
        <taxon>Fungi</taxon>
        <taxon>Fungi incertae sedis</taxon>
        <taxon>Mucoromycota</taxon>
        <taxon>Glomeromycotina</taxon>
        <taxon>Glomeromycetes</taxon>
        <taxon>Glomerales</taxon>
        <taxon>Glomeraceae</taxon>
        <taxon>Funneliformis</taxon>
    </lineage>
</organism>